<keyword evidence="1" id="KW-0472">Membrane</keyword>
<evidence type="ECO:0000256" key="1">
    <source>
        <dbReference type="SAM" id="Phobius"/>
    </source>
</evidence>
<reference evidence="5" key="2">
    <citation type="submission" date="2020-07" db="EMBL/GenBank/DDBJ databases">
        <title>Chryseobacterium sp.cx-624.</title>
        <authorList>
            <person name="Yang C."/>
        </authorList>
    </citation>
    <scope>NUCLEOTIDE SEQUENCE [LARGE SCALE GENOMIC DNA]</scope>
    <source>
        <strain evidence="5">cx-624</strain>
    </source>
</reference>
<feature type="transmembrane region" description="Helical" evidence="1">
    <location>
        <begin position="34"/>
        <end position="52"/>
    </location>
</feature>
<reference evidence="6" key="3">
    <citation type="submission" date="2020-07" db="EMBL/GenBank/DDBJ databases">
        <title>Flavobacterium sp. xlx-214.</title>
        <authorList>
            <person name="Yang C."/>
        </authorList>
    </citation>
    <scope>NUCLEOTIDE SEQUENCE [LARGE SCALE GENOMIC DNA]</scope>
    <source>
        <strain evidence="6">CX-624</strain>
    </source>
</reference>
<dbReference type="InterPro" id="IPR009589">
    <property type="entry name" value="PH_YyaB-like"/>
</dbReference>
<keyword evidence="1" id="KW-0812">Transmembrane</keyword>
<dbReference type="KEGG" id="cbau:H1R16_01955"/>
<dbReference type="EMBL" id="CP059472">
    <property type="protein sequence ID" value="QMS98800.1"/>
    <property type="molecule type" value="Genomic_DNA"/>
</dbReference>
<feature type="domain" description="Uncharacterized protein YyaB-like PH" evidence="2">
    <location>
        <begin position="52"/>
        <end position="126"/>
    </location>
</feature>
<dbReference type="Proteomes" id="UP000515349">
    <property type="component" value="Chromosome"/>
</dbReference>
<sequence length="145" mass="16756">MKKYRTKYGLELIAFIFLVFASFIFVPHENAADLDLLLIPVILFFLFVFLGIKYSVDEKDVTVHSSFFSRTKIPVSAIRKIRETNNPLSSPAASLDRLEIFYNKFDSIIISPVRTEEFLKDLLAINPKIEVIRKPKRNIFSKLAL</sequence>
<dbReference type="Pfam" id="PF06713">
    <property type="entry name" value="bPH_4"/>
    <property type="match status" value="1"/>
</dbReference>
<organism evidence="4 5">
    <name type="scientific">Marnyiella aurantia</name>
    <dbReference type="NCBI Taxonomy" id="2758037"/>
    <lineage>
        <taxon>Bacteria</taxon>
        <taxon>Pseudomonadati</taxon>
        <taxon>Bacteroidota</taxon>
        <taxon>Flavobacteriia</taxon>
        <taxon>Flavobacteriales</taxon>
        <taxon>Weeksellaceae</taxon>
        <taxon>Marnyiella</taxon>
    </lineage>
</organism>
<keyword evidence="6" id="KW-1185">Reference proteome</keyword>
<keyword evidence="1" id="KW-1133">Transmembrane helix</keyword>
<protein>
    <submittedName>
        <fullName evidence="4">PH domain-containing protein</fullName>
    </submittedName>
</protein>
<evidence type="ECO:0000313" key="3">
    <source>
        <dbReference type="EMBL" id="MBA5245797.1"/>
    </source>
</evidence>
<gene>
    <name evidence="4" type="ORF">H1R16_01955</name>
    <name evidence="3" type="ORF">H2507_01315</name>
</gene>
<dbReference type="GO" id="GO:0030153">
    <property type="term" value="P:bacteriocin immunity"/>
    <property type="evidence" value="ECO:0007669"/>
    <property type="project" value="InterPro"/>
</dbReference>
<proteinExistence type="predicted"/>
<feature type="transmembrane region" description="Helical" evidence="1">
    <location>
        <begin position="12"/>
        <end position="28"/>
    </location>
</feature>
<reference evidence="4" key="1">
    <citation type="submission" date="2020-07" db="EMBL/GenBank/DDBJ databases">
        <title>Chryseobacterium sp. CX-624.</title>
        <authorList>
            <person name="Yang C."/>
        </authorList>
    </citation>
    <scope>NUCLEOTIDE SEQUENCE</scope>
    <source>
        <strain evidence="4">CX-624</strain>
    </source>
</reference>
<dbReference type="Proteomes" id="UP000539710">
    <property type="component" value="Unassembled WGS sequence"/>
</dbReference>
<dbReference type="EMBL" id="JACEUX010000001">
    <property type="protein sequence ID" value="MBA5245797.1"/>
    <property type="molecule type" value="Genomic_DNA"/>
</dbReference>
<reference evidence="3" key="4">
    <citation type="submission" date="2020-07" db="EMBL/GenBank/DDBJ databases">
        <authorList>
            <person name="Yang C."/>
        </authorList>
    </citation>
    <scope>NUCLEOTIDE SEQUENCE</scope>
    <source>
        <strain evidence="3">Cx-624</strain>
    </source>
</reference>
<evidence type="ECO:0000313" key="6">
    <source>
        <dbReference type="Proteomes" id="UP000539710"/>
    </source>
</evidence>
<name>A0A7D7LQ53_9FLAO</name>
<evidence type="ECO:0000259" key="2">
    <source>
        <dbReference type="Pfam" id="PF06713"/>
    </source>
</evidence>
<dbReference type="AlphaFoldDB" id="A0A7D7LQ53"/>
<evidence type="ECO:0000313" key="5">
    <source>
        <dbReference type="Proteomes" id="UP000515349"/>
    </source>
</evidence>
<dbReference type="RefSeq" id="WP_181885915.1">
    <property type="nucleotide sequence ID" value="NZ_CP059472.1"/>
</dbReference>
<accession>A0A7D7LQ53</accession>
<evidence type="ECO:0000313" key="4">
    <source>
        <dbReference type="EMBL" id="QMS98800.1"/>
    </source>
</evidence>